<feature type="compositionally biased region" description="Basic residues" evidence="3">
    <location>
        <begin position="982"/>
        <end position="993"/>
    </location>
</feature>
<name>A0A135LBD9_PENPA</name>
<protein>
    <submittedName>
        <fullName evidence="5">Carboxylesterase, type B</fullName>
    </submittedName>
</protein>
<dbReference type="InterPro" id="IPR002018">
    <property type="entry name" value="CarbesteraseB"/>
</dbReference>
<evidence type="ECO:0000313" key="5">
    <source>
        <dbReference type="EMBL" id="KXG46295.1"/>
    </source>
</evidence>
<sequence>MARIRYAAPPVGKLRWQAPQSPLVNRNSIQSATKQPPLCPQSGGAKLPEAYGFNSALGNEDCLFLNVYAPPGAKDLPVLLWIHGGGYGLFGAVYDPSELINTNNNGFISVMIQYRLGAFGFLSSEAVHKHGKANAGLLDMRFALEWVQEHIGKFGGDASRVTVAGESSGAGSAMLQSMAYGGREDHLFNNVIAASPYSAPLHEYDGRVPTSHYQDFATRAGCYKPGKRFEAAVFDCLVNADTNTLQYASANVSIAGEWGTWAFQPVIDGDFIRELPSKQLHKKKVSGKRVLSGNNANEGVPLSPPYVNTAAGFLSYVHSAFPLFSRRDYSRLLDIYQYRDSSPENTGPRYDTLGDRGPTAINQSEMATGLQQTVFNIYAESSFDCPSYWLADAFAGHTKESWKYQYSITPSYHGADLSAYFSVGATTPTRGLIDAFQKIWGSFIINDTPVISIIDAKGGADNATVPEGIHGNIAWPEWNSRSPILMNLNTTGGTTVYVEVTESLSYWLREGPGVTNEFRLADAWKWEGGRGERYQDDPDERRRVRVIAGLPPPKGEEARYLEIFEEECERNSLRRQKEVEQVRMAMIEWEKKRPFWKKYKEEPPPSTFEEAKVRIQKLEEALETCLKRTSTLEVDNFYLNGFTDLWPELSLARWGIELKHMTWECYTWASARCIITRRGDKCEVLSQQQKRDIVTGLKGFIVQDDLDRTFSRLPPNVKYNFLANLATMIIMKDCLRLFWSNPFSYLELEDEFTNSDSDQVETPFGAQLNALCEVFLNAQPELARRWRSQTARLANLRQDKGLQHHPPELYEERDPTFGLANKALRKAKAFQFAAARLKDDTFRALIKEDMKENEDTLKESLGYVYFGMAEFAKGTSTSQPCLKWKLLDELPTKFQNHSQLMEIGGFGEVGSRLDGHEVLILLRPHLYRVGGVGQKGEPHLLCKAEVYVDEPAPPFESDLTSDEDARPKKKRKKQKGADTKKPAKGKAKKARMK</sequence>
<gene>
    <name evidence="5" type="ORF">PGRI_051510</name>
</gene>
<keyword evidence="6" id="KW-1185">Reference proteome</keyword>
<organism evidence="5 6">
    <name type="scientific">Penicillium patulum</name>
    <name type="common">Penicillium griseofulvum</name>
    <dbReference type="NCBI Taxonomy" id="5078"/>
    <lineage>
        <taxon>Eukaryota</taxon>
        <taxon>Fungi</taxon>
        <taxon>Dikarya</taxon>
        <taxon>Ascomycota</taxon>
        <taxon>Pezizomycotina</taxon>
        <taxon>Eurotiomycetes</taxon>
        <taxon>Eurotiomycetidae</taxon>
        <taxon>Eurotiales</taxon>
        <taxon>Aspergillaceae</taxon>
        <taxon>Penicillium</taxon>
    </lineage>
</organism>
<dbReference type="GO" id="GO:0017000">
    <property type="term" value="P:antibiotic biosynthetic process"/>
    <property type="evidence" value="ECO:0007669"/>
    <property type="project" value="UniProtKB-ARBA"/>
</dbReference>
<dbReference type="InterPro" id="IPR050309">
    <property type="entry name" value="Type-B_Carboxylest/Lipase"/>
</dbReference>
<evidence type="ECO:0000256" key="2">
    <source>
        <dbReference type="ARBA" id="ARBA00022801"/>
    </source>
</evidence>
<comment type="similarity">
    <text evidence="1">Belongs to the type-B carboxylesterase/lipase family.</text>
</comment>
<dbReference type="RefSeq" id="XP_040644831.1">
    <property type="nucleotide sequence ID" value="XM_040792864.1"/>
</dbReference>
<comment type="caution">
    <text evidence="5">The sequence shown here is derived from an EMBL/GenBank/DDBJ whole genome shotgun (WGS) entry which is preliminary data.</text>
</comment>
<reference evidence="5 6" key="1">
    <citation type="journal article" date="2016" name="BMC Genomics">
        <title>Genome sequencing and secondary metabolism of the postharvest pathogen Penicillium griseofulvum.</title>
        <authorList>
            <person name="Banani H."/>
            <person name="Marcet-Houben M."/>
            <person name="Ballester A.R."/>
            <person name="Abbruscato P."/>
            <person name="Gonzalez-Candelas L."/>
            <person name="Gabaldon T."/>
            <person name="Spadaro D."/>
        </authorList>
    </citation>
    <scope>NUCLEOTIDE SEQUENCE [LARGE SCALE GENOMIC DNA]</scope>
    <source>
        <strain evidence="5 6">PG3</strain>
    </source>
</reference>
<dbReference type="PANTHER" id="PTHR11559">
    <property type="entry name" value="CARBOXYLESTERASE"/>
    <property type="match status" value="1"/>
</dbReference>
<dbReference type="GO" id="GO:0072330">
    <property type="term" value="P:monocarboxylic acid biosynthetic process"/>
    <property type="evidence" value="ECO:0007669"/>
    <property type="project" value="UniProtKB-ARBA"/>
</dbReference>
<feature type="region of interest" description="Disordered" evidence="3">
    <location>
        <begin position="951"/>
        <end position="993"/>
    </location>
</feature>
<evidence type="ECO:0000259" key="4">
    <source>
        <dbReference type="Pfam" id="PF00135"/>
    </source>
</evidence>
<dbReference type="InterPro" id="IPR029058">
    <property type="entry name" value="AB_hydrolase_fold"/>
</dbReference>
<proteinExistence type="inferred from homology"/>
<evidence type="ECO:0000256" key="1">
    <source>
        <dbReference type="ARBA" id="ARBA00005964"/>
    </source>
</evidence>
<evidence type="ECO:0000313" key="6">
    <source>
        <dbReference type="Proteomes" id="UP000070168"/>
    </source>
</evidence>
<evidence type="ECO:0000256" key="3">
    <source>
        <dbReference type="SAM" id="MobiDB-lite"/>
    </source>
</evidence>
<dbReference type="AlphaFoldDB" id="A0A135LBD9"/>
<accession>A0A135LBD9</accession>
<dbReference type="GeneID" id="63708164"/>
<dbReference type="EMBL" id="LHQR01000069">
    <property type="protein sequence ID" value="KXG46295.1"/>
    <property type="molecule type" value="Genomic_DNA"/>
</dbReference>
<dbReference type="SUPFAM" id="SSF53474">
    <property type="entry name" value="alpha/beta-Hydrolases"/>
    <property type="match status" value="1"/>
</dbReference>
<dbReference type="OrthoDB" id="408631at2759"/>
<keyword evidence="2" id="KW-0378">Hydrolase</keyword>
<dbReference type="PROSITE" id="PS00941">
    <property type="entry name" value="CARBOXYLESTERASE_B_2"/>
    <property type="match status" value="1"/>
</dbReference>
<dbReference type="InterPro" id="IPR019826">
    <property type="entry name" value="Carboxylesterase_B_AS"/>
</dbReference>
<dbReference type="FunFam" id="3.40.50.1820:FF:000266">
    <property type="entry name" value="Carboxylic ester hydrolase"/>
    <property type="match status" value="1"/>
</dbReference>
<feature type="domain" description="Carboxylesterase type B" evidence="4">
    <location>
        <begin position="4"/>
        <end position="492"/>
    </location>
</feature>
<dbReference type="STRING" id="5078.A0A135LBD9"/>
<dbReference type="GO" id="GO:0016787">
    <property type="term" value="F:hydrolase activity"/>
    <property type="evidence" value="ECO:0007669"/>
    <property type="project" value="UniProtKB-KW"/>
</dbReference>
<dbReference type="Pfam" id="PF00135">
    <property type="entry name" value="COesterase"/>
    <property type="match status" value="1"/>
</dbReference>
<dbReference type="Proteomes" id="UP000070168">
    <property type="component" value="Unassembled WGS sequence"/>
</dbReference>
<dbReference type="ESTHER" id="penpa-a0a135lbd9">
    <property type="family name" value="Fungal_carboxylesterase_lipase"/>
</dbReference>
<dbReference type="InterPro" id="IPR019819">
    <property type="entry name" value="Carboxylesterase_B_CS"/>
</dbReference>
<dbReference type="Gene3D" id="3.40.50.1820">
    <property type="entry name" value="alpha/beta hydrolase"/>
    <property type="match status" value="1"/>
</dbReference>
<dbReference type="PROSITE" id="PS00122">
    <property type="entry name" value="CARBOXYLESTERASE_B_1"/>
    <property type="match status" value="1"/>
</dbReference>